<reference evidence="2" key="1">
    <citation type="submission" date="2019-11" db="EMBL/GenBank/DDBJ databases">
        <authorList>
            <person name="Feng L."/>
        </authorList>
    </citation>
    <scope>NUCLEOTIDE SEQUENCE</scope>
    <source>
        <strain evidence="2">BhanseniiLFYP23</strain>
    </source>
</reference>
<feature type="compositionally biased region" description="Gly residues" evidence="1">
    <location>
        <begin position="206"/>
        <end position="216"/>
    </location>
</feature>
<evidence type="ECO:0000313" key="2">
    <source>
        <dbReference type="EMBL" id="VYT02550.1"/>
    </source>
</evidence>
<accession>A0A6N2TAH0</accession>
<dbReference type="Gene3D" id="3.40.50.1820">
    <property type="entry name" value="alpha/beta hydrolase"/>
    <property type="match status" value="1"/>
</dbReference>
<dbReference type="RefSeq" id="WP_009247201.1">
    <property type="nucleotide sequence ID" value="NZ_CACRSY010000009.1"/>
</dbReference>
<dbReference type="InterPro" id="IPR029058">
    <property type="entry name" value="AB_hydrolase_fold"/>
</dbReference>
<gene>
    <name evidence="2" type="ORF">BHLFYP23_02512</name>
</gene>
<evidence type="ECO:0000256" key="1">
    <source>
        <dbReference type="SAM" id="MobiDB-lite"/>
    </source>
</evidence>
<feature type="region of interest" description="Disordered" evidence="1">
    <location>
        <begin position="1"/>
        <end position="27"/>
    </location>
</feature>
<protein>
    <submittedName>
        <fullName evidence="2">Uncharacterized protein</fullName>
    </submittedName>
</protein>
<proteinExistence type="predicted"/>
<dbReference type="AlphaFoldDB" id="A0A6N2TAH0"/>
<feature type="region of interest" description="Disordered" evidence="1">
    <location>
        <begin position="199"/>
        <end position="230"/>
    </location>
</feature>
<sequence>MDLSSLENHRKNGYSIRESEPHEDGTYSETIEADGTEISDGVWGCVAYSAITSLQEADMAMAFEYYLDTDYEFNTDFQKKMAEYLSQEYMDYINDQNLSVSEAAVDIDLNEDGDKEDVADLTIEYDAEKYADTNGYGGTYLTFYLKEFEKSLEWYLENLDYADDWTWFDSDGNALSDEAVAEMTTEEKTQAFLEGRYAKGQSGENAGPGGMMGGAPDGNEPDGNGSAKEDDLDLPLLTQLLTEPKVQTKQFLVLMLWTTDRKPTSSAQKLRMQDILTSMY</sequence>
<organism evidence="2">
    <name type="scientific">Blautia hansenii</name>
    <name type="common">Ruminococcus hansenii</name>
    <dbReference type="NCBI Taxonomy" id="1322"/>
    <lineage>
        <taxon>Bacteria</taxon>
        <taxon>Bacillati</taxon>
        <taxon>Bacillota</taxon>
        <taxon>Clostridia</taxon>
        <taxon>Lachnospirales</taxon>
        <taxon>Lachnospiraceae</taxon>
        <taxon>Blautia</taxon>
    </lineage>
</organism>
<dbReference type="EMBL" id="CACRSY010000009">
    <property type="protein sequence ID" value="VYT02550.1"/>
    <property type="molecule type" value="Genomic_DNA"/>
</dbReference>
<name>A0A6N2TAH0_BLAHA</name>